<name>A0AAW6TW18_9BACT</name>
<comment type="caution">
    <text evidence="2">The sequence shown here is derived from an EMBL/GenBank/DDBJ whole genome shotgun (WGS) entry which is preliminary data.</text>
</comment>
<dbReference type="AlphaFoldDB" id="A0AAW6TW18"/>
<evidence type="ECO:0000313" key="3">
    <source>
        <dbReference type="Proteomes" id="UP001431776"/>
    </source>
</evidence>
<evidence type="ECO:0000313" key="2">
    <source>
        <dbReference type="EMBL" id="MDI6449858.1"/>
    </source>
</evidence>
<dbReference type="GO" id="GO:0005975">
    <property type="term" value="P:carbohydrate metabolic process"/>
    <property type="evidence" value="ECO:0007669"/>
    <property type="project" value="InterPro"/>
</dbReference>
<dbReference type="InterPro" id="IPR001585">
    <property type="entry name" value="TAL/FSA"/>
</dbReference>
<dbReference type="Pfam" id="PF00923">
    <property type="entry name" value="TAL_FSA"/>
    <property type="match status" value="1"/>
</dbReference>
<evidence type="ECO:0000256" key="1">
    <source>
        <dbReference type="ARBA" id="ARBA00023270"/>
    </source>
</evidence>
<keyword evidence="3" id="KW-1185">Reference proteome</keyword>
<dbReference type="RefSeq" id="WP_349245268.1">
    <property type="nucleotide sequence ID" value="NZ_JASCXX010000014.1"/>
</dbReference>
<gene>
    <name evidence="2" type="ORF">QJ522_12440</name>
</gene>
<reference evidence="2" key="1">
    <citation type="submission" date="2023-05" db="EMBL/GenBank/DDBJ databases">
        <title>Anaerotaeda fermentans gen. nov., sp. nov., a novel anaerobic planctomycete of the new family within the order Sedimentisphaerales isolated from Taman Peninsula, Russia.</title>
        <authorList>
            <person name="Khomyakova M.A."/>
            <person name="Merkel A.Y."/>
            <person name="Slobodkin A.I."/>
        </authorList>
    </citation>
    <scope>NUCLEOTIDE SEQUENCE</scope>
    <source>
        <strain evidence="2">M17dextr</strain>
    </source>
</reference>
<dbReference type="Proteomes" id="UP001431776">
    <property type="component" value="Unassembled WGS sequence"/>
</dbReference>
<keyword evidence="1" id="KW-0704">Schiff base</keyword>
<proteinExistence type="predicted"/>
<dbReference type="PANTHER" id="PTHR10683">
    <property type="entry name" value="TRANSALDOLASE"/>
    <property type="match status" value="1"/>
</dbReference>
<accession>A0AAW6TW18</accession>
<dbReference type="InterPro" id="IPR013785">
    <property type="entry name" value="Aldolase_TIM"/>
</dbReference>
<sequence length="419" mass="46666">MIDTEAIAELAYDLARHDFSHPSGRRDVGFREKPIWQKVRALGTRLWLDTGDIDEADALWCCEFEALTTNNTLLNKEIQKGLYDDLVREAAEAIRRTAPEIDERELVLEIAFILNARHALRLVERFDAHVSVELHTDLGHDVERSVAYGRRYFDICPERFYVKVPLTPAGLLAARKLGQEGVPVNFTLGFSARQNYAIALLAQPRFVNVFMGRLNAFVADNRLGDGRNIGEKATLATQRMLVELRDARRTRSLLIGASVREGAQVAALAGLDVLTMPPKAAAQYEEAPSAELSSQVQTDPAVPLAEGVSFEDFNAGTLWDVPQVLKDCIEGLLQEDMDTMTPEDVRSHFARRGFADFLPDWSPEDVRTAAGDGKIPVFTTWKERLSKGAIGLDALLNLSAFEAFSADQRALDDRIRSLI</sequence>
<dbReference type="EMBL" id="JASCXX010000014">
    <property type="protein sequence ID" value="MDI6449858.1"/>
    <property type="molecule type" value="Genomic_DNA"/>
</dbReference>
<organism evidence="2 3">
    <name type="scientific">Anaerobaca lacustris</name>
    <dbReference type="NCBI Taxonomy" id="3044600"/>
    <lineage>
        <taxon>Bacteria</taxon>
        <taxon>Pseudomonadati</taxon>
        <taxon>Planctomycetota</taxon>
        <taxon>Phycisphaerae</taxon>
        <taxon>Sedimentisphaerales</taxon>
        <taxon>Anaerobacaceae</taxon>
        <taxon>Anaerobaca</taxon>
    </lineage>
</organism>
<protein>
    <submittedName>
        <fullName evidence="2">Transaldolase family protein</fullName>
    </submittedName>
</protein>
<dbReference type="Gene3D" id="3.20.20.70">
    <property type="entry name" value="Aldolase class I"/>
    <property type="match status" value="1"/>
</dbReference>
<dbReference type="SUPFAM" id="SSF51569">
    <property type="entry name" value="Aldolase"/>
    <property type="match status" value="1"/>
</dbReference>